<gene>
    <name evidence="2" type="ORF">LSALG_LOCUS33402</name>
</gene>
<name>A0AA35ZKN6_LACSI</name>
<organism evidence="2 3">
    <name type="scientific">Lactuca saligna</name>
    <name type="common">Willowleaf lettuce</name>
    <dbReference type="NCBI Taxonomy" id="75948"/>
    <lineage>
        <taxon>Eukaryota</taxon>
        <taxon>Viridiplantae</taxon>
        <taxon>Streptophyta</taxon>
        <taxon>Embryophyta</taxon>
        <taxon>Tracheophyta</taxon>
        <taxon>Spermatophyta</taxon>
        <taxon>Magnoliopsida</taxon>
        <taxon>eudicotyledons</taxon>
        <taxon>Gunneridae</taxon>
        <taxon>Pentapetalae</taxon>
        <taxon>asterids</taxon>
        <taxon>campanulids</taxon>
        <taxon>Asterales</taxon>
        <taxon>Asteraceae</taxon>
        <taxon>Cichorioideae</taxon>
        <taxon>Cichorieae</taxon>
        <taxon>Lactucinae</taxon>
        <taxon>Lactuca</taxon>
    </lineage>
</organism>
<evidence type="ECO:0000313" key="3">
    <source>
        <dbReference type="Proteomes" id="UP001177003"/>
    </source>
</evidence>
<protein>
    <submittedName>
        <fullName evidence="2">Uncharacterized protein</fullName>
    </submittedName>
</protein>
<accession>A0AA35ZKN6</accession>
<dbReference type="EMBL" id="OX465083">
    <property type="protein sequence ID" value="CAI9294419.1"/>
    <property type="molecule type" value="Genomic_DNA"/>
</dbReference>
<evidence type="ECO:0000313" key="2">
    <source>
        <dbReference type="EMBL" id="CAI9294419.1"/>
    </source>
</evidence>
<keyword evidence="3" id="KW-1185">Reference proteome</keyword>
<evidence type="ECO:0000256" key="1">
    <source>
        <dbReference type="SAM" id="MobiDB-lite"/>
    </source>
</evidence>
<reference evidence="2" key="1">
    <citation type="submission" date="2023-04" db="EMBL/GenBank/DDBJ databases">
        <authorList>
            <person name="Vijverberg K."/>
            <person name="Xiong W."/>
            <person name="Schranz E."/>
        </authorList>
    </citation>
    <scope>NUCLEOTIDE SEQUENCE</scope>
</reference>
<feature type="compositionally biased region" description="Basic and acidic residues" evidence="1">
    <location>
        <begin position="142"/>
        <end position="153"/>
    </location>
</feature>
<dbReference type="Proteomes" id="UP001177003">
    <property type="component" value="Chromosome 7"/>
</dbReference>
<sequence>MRKVGCDSNIITTPETSRIVIMNSKRGWRSLSVPTRLSTLEKQCMEKKEMKEHTCEVISLDWKHNQGTTNTGVKRIGDQRWRMKDIENNLLNDDHPINSQSRLTHEHKTWEARIHEPPKDTKLEGIRRRISPNDMGSSEPKLLTRGESMEGAK</sequence>
<proteinExistence type="predicted"/>
<feature type="region of interest" description="Disordered" evidence="1">
    <location>
        <begin position="115"/>
        <end position="153"/>
    </location>
</feature>
<dbReference type="AlphaFoldDB" id="A0AA35ZKN6"/>
<feature type="compositionally biased region" description="Basic and acidic residues" evidence="1">
    <location>
        <begin position="115"/>
        <end position="127"/>
    </location>
</feature>